<dbReference type="AlphaFoldDB" id="A0A1M6GMU2"/>
<dbReference type="STRING" id="1168035.SAMN05444280_11151"/>
<sequence>MSNNGGGLKYLEHKNIDYKKWDRCVENAANSRIYAMSWHLDRTAEIWDALILGDYDVVMPLPYRKKWGIKYLYQPLFSQQLGIFPDPPELLLKQFYSALFQHFRYADSQINSKNNKVAGPIAFFPRDNYLLDLSKNYTEIASGFSKNTSRNIKKARKNALSYVAGIRIEEYLDFKRNNLPARLSDDAFKKLKSIFALGRYKGIGEIYGVYTSENELCAAVYFCRWKERVIYMNAATSLKGKELGGMFFLLDQFIRENADSNFLLDLEGSTIPGVARFYKGFGAIPETYHQLKFNRLPLPFKWMKRK</sequence>
<name>A0A1M6GMU2_9BACT</name>
<dbReference type="Gene3D" id="3.40.630.30">
    <property type="match status" value="1"/>
</dbReference>
<dbReference type="OrthoDB" id="1113003at2"/>
<gene>
    <name evidence="1" type="ORF">SAMN05444280_11151</name>
</gene>
<dbReference type="EMBL" id="FQZE01000011">
    <property type="protein sequence ID" value="SHJ11284.1"/>
    <property type="molecule type" value="Genomic_DNA"/>
</dbReference>
<protein>
    <recommendedName>
        <fullName evidence="3">Acetyltransferase (GNAT) domain-containing protein</fullName>
    </recommendedName>
</protein>
<keyword evidence="2" id="KW-1185">Reference proteome</keyword>
<evidence type="ECO:0000313" key="1">
    <source>
        <dbReference type="EMBL" id="SHJ11284.1"/>
    </source>
</evidence>
<evidence type="ECO:0000313" key="2">
    <source>
        <dbReference type="Proteomes" id="UP000184050"/>
    </source>
</evidence>
<organism evidence="1 2">
    <name type="scientific">Tangfeifania diversioriginum</name>
    <dbReference type="NCBI Taxonomy" id="1168035"/>
    <lineage>
        <taxon>Bacteria</taxon>
        <taxon>Pseudomonadati</taxon>
        <taxon>Bacteroidota</taxon>
        <taxon>Bacteroidia</taxon>
        <taxon>Marinilabiliales</taxon>
        <taxon>Prolixibacteraceae</taxon>
        <taxon>Tangfeifania</taxon>
    </lineage>
</organism>
<evidence type="ECO:0008006" key="3">
    <source>
        <dbReference type="Google" id="ProtNLM"/>
    </source>
</evidence>
<reference evidence="1 2" key="1">
    <citation type="submission" date="2016-11" db="EMBL/GenBank/DDBJ databases">
        <authorList>
            <person name="Jaros S."/>
            <person name="Januszkiewicz K."/>
            <person name="Wedrychowicz H."/>
        </authorList>
    </citation>
    <scope>NUCLEOTIDE SEQUENCE [LARGE SCALE GENOMIC DNA]</scope>
    <source>
        <strain evidence="1 2">DSM 27063</strain>
    </source>
</reference>
<dbReference type="Proteomes" id="UP000184050">
    <property type="component" value="Unassembled WGS sequence"/>
</dbReference>
<dbReference type="SUPFAM" id="SSF55729">
    <property type="entry name" value="Acyl-CoA N-acyltransferases (Nat)"/>
    <property type="match status" value="1"/>
</dbReference>
<dbReference type="InterPro" id="IPR016181">
    <property type="entry name" value="Acyl_CoA_acyltransferase"/>
</dbReference>
<proteinExistence type="predicted"/>
<accession>A0A1M6GMU2</accession>
<dbReference type="RefSeq" id="WP_073168469.1">
    <property type="nucleotide sequence ID" value="NZ_FQZE01000011.1"/>
</dbReference>